<keyword evidence="3" id="KW-1133">Transmembrane helix</keyword>
<dbReference type="Proteomes" id="UP000293846">
    <property type="component" value="Unassembled WGS sequence"/>
</dbReference>
<keyword evidence="5" id="KW-1185">Reference proteome</keyword>
<dbReference type="InterPro" id="IPR012902">
    <property type="entry name" value="N_methyl_site"/>
</dbReference>
<feature type="transmembrane region" description="Helical" evidence="3">
    <location>
        <begin position="30"/>
        <end position="51"/>
    </location>
</feature>
<dbReference type="AlphaFoldDB" id="A0A4R1AZF9"/>
<dbReference type="NCBIfam" id="TIGR02532">
    <property type="entry name" value="IV_pilin_GFxxxE"/>
    <property type="match status" value="1"/>
</dbReference>
<evidence type="ECO:0000313" key="4">
    <source>
        <dbReference type="EMBL" id="TCJ03102.1"/>
    </source>
</evidence>
<evidence type="ECO:0000256" key="2">
    <source>
        <dbReference type="ARBA" id="ARBA00023287"/>
    </source>
</evidence>
<evidence type="ECO:0000313" key="5">
    <source>
        <dbReference type="Proteomes" id="UP000293846"/>
    </source>
</evidence>
<dbReference type="STRING" id="1742358.GCA_001439605_04006"/>
<protein>
    <submittedName>
        <fullName evidence="4">Prepilin-type N-terminal cleavage/methylation domain-containing protein</fullName>
    </submittedName>
</protein>
<name>A0A4R1AZF9_9BACI</name>
<dbReference type="GO" id="GO:0030420">
    <property type="term" value="P:establishment of competence for transformation"/>
    <property type="evidence" value="ECO:0007669"/>
    <property type="project" value="UniProtKB-KW"/>
</dbReference>
<proteinExistence type="predicted"/>
<reference evidence="4 5" key="1">
    <citation type="submission" date="2019-03" db="EMBL/GenBank/DDBJ databases">
        <authorList>
            <person name="Jensen L."/>
            <person name="Storgaard J."/>
            <person name="Sulaj E."/>
            <person name="Schramm A."/>
            <person name="Marshall I.P.G."/>
        </authorList>
    </citation>
    <scope>NUCLEOTIDE SEQUENCE [LARGE SCALE GENOMIC DNA]</scope>
    <source>
        <strain evidence="4 5">2017H2G3</strain>
    </source>
</reference>
<comment type="caution">
    <text evidence="4">The sequence shown here is derived from an EMBL/GenBank/DDBJ whole genome shotgun (WGS) entry which is preliminary data.</text>
</comment>
<sequence length="163" mass="18252">MKQQSVKLMDILLLTRRLAMLRQNQRGITLAELLATIAILSIVGVIIWSVFFQGTKYSNIAVTKNQMQQEANIIISKLTKIHQTAESYSIHSKGGIITVDYEENNGATHKIIFDDSHLDFFTQSMNNVIPNKNDTPLTITVNEKNSNTTISIDTVLYRLKGGA</sequence>
<dbReference type="GO" id="GO:0009986">
    <property type="term" value="C:cell surface"/>
    <property type="evidence" value="ECO:0007669"/>
    <property type="project" value="UniProtKB-SubCell"/>
</dbReference>
<keyword evidence="3" id="KW-0472">Membrane</keyword>
<keyword evidence="3" id="KW-0812">Transmembrane</keyword>
<evidence type="ECO:0000256" key="1">
    <source>
        <dbReference type="ARBA" id="ARBA00004241"/>
    </source>
</evidence>
<keyword evidence="2" id="KW-0178">Competence</keyword>
<evidence type="ECO:0000256" key="3">
    <source>
        <dbReference type="SAM" id="Phobius"/>
    </source>
</evidence>
<accession>A0A4R1AZF9</accession>
<comment type="subcellular location">
    <subcellularLocation>
        <location evidence="1">Cell surface</location>
    </subcellularLocation>
</comment>
<dbReference type="Pfam" id="PF07963">
    <property type="entry name" value="N_methyl"/>
    <property type="match status" value="1"/>
</dbReference>
<dbReference type="EMBL" id="SJTH01000022">
    <property type="protein sequence ID" value="TCJ03102.1"/>
    <property type="molecule type" value="Genomic_DNA"/>
</dbReference>
<organism evidence="4 5">
    <name type="scientific">Cytobacillus praedii</name>
    <dbReference type="NCBI Taxonomy" id="1742358"/>
    <lineage>
        <taxon>Bacteria</taxon>
        <taxon>Bacillati</taxon>
        <taxon>Bacillota</taxon>
        <taxon>Bacilli</taxon>
        <taxon>Bacillales</taxon>
        <taxon>Bacillaceae</taxon>
        <taxon>Cytobacillus</taxon>
    </lineage>
</organism>
<gene>
    <name evidence="4" type="ORF">E0Y62_16425</name>
</gene>